<evidence type="ECO:0000313" key="4">
    <source>
        <dbReference type="Proteomes" id="UP000008784"/>
    </source>
</evidence>
<dbReference type="PROSITE" id="PS50011">
    <property type="entry name" value="PROTEIN_KINASE_DOM"/>
    <property type="match status" value="1"/>
</dbReference>
<sequence>MDNHRDRNVSRPVTTWMASPSSLTQSQKAKPFAPLPVIAEATTSRHNTAIDRNQTNRKPYTNVEIHNIPPIQDQPSQPSIPVTVSSIWQHYLRICIIPHWNKWYLALHNQEMNLVLVRKITASSFHAIQDLPAIRHENIATFEIIFESLVPSSREYYIAAEYMELTLQHLIDSVFDLEESEIATIIREILDARSFLQINGLDHCDITPSRVFISASTGSVKIGDPFAIKKIDTKNRQDAQSGTRFTTLILEMMQHGSSSFDNQQPVIKEQERWSSDLKNFLSISSTASPAEMLKVGPVVRIGTTIICGLTQNRIIEPIYNTIPPHQNWDSAPYCSSCDVCDLSTI</sequence>
<gene>
    <name evidence="3" type="ORF">AOL_s00088g9</name>
</gene>
<dbReference type="InterPro" id="IPR011009">
    <property type="entry name" value="Kinase-like_dom_sf"/>
</dbReference>
<evidence type="ECO:0000256" key="1">
    <source>
        <dbReference type="SAM" id="MobiDB-lite"/>
    </source>
</evidence>
<feature type="compositionally biased region" description="Polar residues" evidence="1">
    <location>
        <begin position="11"/>
        <end position="21"/>
    </location>
</feature>
<dbReference type="GO" id="GO:0005737">
    <property type="term" value="C:cytoplasm"/>
    <property type="evidence" value="ECO:0007669"/>
    <property type="project" value="TreeGrafter"/>
</dbReference>
<dbReference type="RefSeq" id="XP_011124008.1">
    <property type="nucleotide sequence ID" value="XM_011125706.1"/>
</dbReference>
<comment type="caution">
    <text evidence="3">The sequence shown here is derived from an EMBL/GenBank/DDBJ whole genome shotgun (WGS) entry which is preliminary data.</text>
</comment>
<reference evidence="3 4" key="1">
    <citation type="journal article" date="2011" name="PLoS Pathog.">
        <title>Genomic and proteomic analyses of the fungus Arthrobotrys oligospora provide insights into nematode-trap formation.</title>
        <authorList>
            <person name="Yang J."/>
            <person name="Wang L."/>
            <person name="Ji X."/>
            <person name="Feng Y."/>
            <person name="Li X."/>
            <person name="Zou C."/>
            <person name="Xu J."/>
            <person name="Ren Y."/>
            <person name="Mi Q."/>
            <person name="Wu J."/>
            <person name="Liu S."/>
            <person name="Liu Y."/>
            <person name="Huang X."/>
            <person name="Wang H."/>
            <person name="Niu X."/>
            <person name="Li J."/>
            <person name="Liang L."/>
            <person name="Luo Y."/>
            <person name="Ji K."/>
            <person name="Zhou W."/>
            <person name="Yu Z."/>
            <person name="Li G."/>
            <person name="Liu Y."/>
            <person name="Li L."/>
            <person name="Qiao M."/>
            <person name="Feng L."/>
            <person name="Zhang K.-Q."/>
        </authorList>
    </citation>
    <scope>NUCLEOTIDE SEQUENCE [LARGE SCALE GENOMIC DNA]</scope>
    <source>
        <strain evidence="4">ATCC 24927 / CBS 115.81 / DSM 1491</strain>
    </source>
</reference>
<feature type="domain" description="Protein kinase" evidence="2">
    <location>
        <begin position="32"/>
        <end position="345"/>
    </location>
</feature>
<dbReference type="SMART" id="SM00220">
    <property type="entry name" value="S_TKc"/>
    <property type="match status" value="1"/>
</dbReference>
<proteinExistence type="predicted"/>
<dbReference type="InterPro" id="IPR050285">
    <property type="entry name" value="STE20_Ser/Thr_kinase"/>
</dbReference>
<dbReference type="STRING" id="756982.G1XHP6"/>
<name>G1XHP6_ARTOA</name>
<evidence type="ECO:0000313" key="3">
    <source>
        <dbReference type="EMBL" id="EGX47294.1"/>
    </source>
</evidence>
<dbReference type="HOGENOM" id="CLU_804033_0_0_1"/>
<protein>
    <recommendedName>
        <fullName evidence="2">Protein kinase domain-containing protein</fullName>
    </recommendedName>
</protein>
<dbReference type="GO" id="GO:0004674">
    <property type="term" value="F:protein serine/threonine kinase activity"/>
    <property type="evidence" value="ECO:0007669"/>
    <property type="project" value="TreeGrafter"/>
</dbReference>
<dbReference type="AlphaFoldDB" id="G1XHP6"/>
<dbReference type="PANTHER" id="PTHR48015">
    <property type="entry name" value="SERINE/THREONINE-PROTEIN KINASE TAO"/>
    <property type="match status" value="1"/>
</dbReference>
<dbReference type="InParanoid" id="G1XHP6"/>
<dbReference type="GeneID" id="22895045"/>
<dbReference type="OrthoDB" id="4062651at2759"/>
<organism evidence="3 4">
    <name type="scientific">Arthrobotrys oligospora (strain ATCC 24927 / CBS 115.81 / DSM 1491)</name>
    <name type="common">Nematode-trapping fungus</name>
    <name type="synonym">Didymozoophaga oligospora</name>
    <dbReference type="NCBI Taxonomy" id="756982"/>
    <lineage>
        <taxon>Eukaryota</taxon>
        <taxon>Fungi</taxon>
        <taxon>Dikarya</taxon>
        <taxon>Ascomycota</taxon>
        <taxon>Pezizomycotina</taxon>
        <taxon>Orbiliomycetes</taxon>
        <taxon>Orbiliales</taxon>
        <taxon>Orbiliaceae</taxon>
        <taxon>Orbilia</taxon>
        <taxon>Orbilia oligospora</taxon>
    </lineage>
</organism>
<dbReference type="GO" id="GO:0043408">
    <property type="term" value="P:regulation of MAPK cascade"/>
    <property type="evidence" value="ECO:0007669"/>
    <property type="project" value="TreeGrafter"/>
</dbReference>
<dbReference type="SUPFAM" id="SSF56112">
    <property type="entry name" value="Protein kinase-like (PK-like)"/>
    <property type="match status" value="1"/>
</dbReference>
<dbReference type="EMBL" id="ADOT01000159">
    <property type="protein sequence ID" value="EGX47294.1"/>
    <property type="molecule type" value="Genomic_DNA"/>
</dbReference>
<dbReference type="Proteomes" id="UP000008784">
    <property type="component" value="Unassembled WGS sequence"/>
</dbReference>
<dbReference type="GO" id="GO:0005524">
    <property type="term" value="F:ATP binding"/>
    <property type="evidence" value="ECO:0007669"/>
    <property type="project" value="InterPro"/>
</dbReference>
<dbReference type="Pfam" id="PF00069">
    <property type="entry name" value="Pkinase"/>
    <property type="match status" value="1"/>
</dbReference>
<accession>G1XHP6</accession>
<dbReference type="InterPro" id="IPR000719">
    <property type="entry name" value="Prot_kinase_dom"/>
</dbReference>
<keyword evidence="4" id="KW-1185">Reference proteome</keyword>
<dbReference type="Gene3D" id="1.10.510.10">
    <property type="entry name" value="Transferase(Phosphotransferase) domain 1"/>
    <property type="match status" value="1"/>
</dbReference>
<feature type="region of interest" description="Disordered" evidence="1">
    <location>
        <begin position="1"/>
        <end position="21"/>
    </location>
</feature>
<dbReference type="GO" id="GO:0035556">
    <property type="term" value="P:intracellular signal transduction"/>
    <property type="evidence" value="ECO:0007669"/>
    <property type="project" value="TreeGrafter"/>
</dbReference>
<dbReference type="PANTHER" id="PTHR48015:SF16">
    <property type="entry name" value="SERINE_THREONINE-PROTEIN KINASE SULU"/>
    <property type="match status" value="1"/>
</dbReference>
<evidence type="ECO:0000259" key="2">
    <source>
        <dbReference type="PROSITE" id="PS50011"/>
    </source>
</evidence>